<dbReference type="InterPro" id="IPR000182">
    <property type="entry name" value="GNAT_dom"/>
</dbReference>
<dbReference type="EMBL" id="JAAQHG020000001">
    <property type="protein sequence ID" value="KAL1591115.1"/>
    <property type="molecule type" value="Genomic_DNA"/>
</dbReference>
<dbReference type="PANTHER" id="PTHR42791:SF14">
    <property type="entry name" value="N-ACETYLTRANSFERASE DOMAIN-CONTAINING PROTEIN"/>
    <property type="match status" value="1"/>
</dbReference>
<feature type="domain" description="N-acetyltransferase" evidence="1">
    <location>
        <begin position="3"/>
        <end position="200"/>
    </location>
</feature>
<dbReference type="InterPro" id="IPR052523">
    <property type="entry name" value="Trichothecene_AcTrans"/>
</dbReference>
<dbReference type="RefSeq" id="XP_069234220.1">
    <property type="nucleotide sequence ID" value="XM_069368930.1"/>
</dbReference>
<comment type="caution">
    <text evidence="2">The sequence shown here is derived from an EMBL/GenBank/DDBJ whole genome shotgun (WGS) entry which is preliminary data.</text>
</comment>
<organism evidence="2 3">
    <name type="scientific">Cladosporium halotolerans</name>
    <dbReference type="NCBI Taxonomy" id="1052096"/>
    <lineage>
        <taxon>Eukaryota</taxon>
        <taxon>Fungi</taxon>
        <taxon>Dikarya</taxon>
        <taxon>Ascomycota</taxon>
        <taxon>Pezizomycotina</taxon>
        <taxon>Dothideomycetes</taxon>
        <taxon>Dothideomycetidae</taxon>
        <taxon>Cladosporiales</taxon>
        <taxon>Cladosporiaceae</taxon>
        <taxon>Cladosporium</taxon>
    </lineage>
</organism>
<dbReference type="PANTHER" id="PTHR42791">
    <property type="entry name" value="GNAT FAMILY ACETYLTRANSFERASE"/>
    <property type="match status" value="1"/>
</dbReference>
<evidence type="ECO:0000313" key="3">
    <source>
        <dbReference type="Proteomes" id="UP000803884"/>
    </source>
</evidence>
<dbReference type="GO" id="GO:0016747">
    <property type="term" value="F:acyltransferase activity, transferring groups other than amino-acyl groups"/>
    <property type="evidence" value="ECO:0007669"/>
    <property type="project" value="InterPro"/>
</dbReference>
<dbReference type="AlphaFoldDB" id="A0AB34L8J0"/>
<name>A0AB34L8J0_9PEZI</name>
<dbReference type="PROSITE" id="PS51186">
    <property type="entry name" value="GNAT"/>
    <property type="match status" value="1"/>
</dbReference>
<protein>
    <recommendedName>
        <fullName evidence="1">N-acetyltransferase domain-containing protein</fullName>
    </recommendedName>
</protein>
<reference evidence="2 3" key="1">
    <citation type="journal article" date="2020" name="Microbiol. Resour. Announc.">
        <title>Draft Genome Sequence of a Cladosporium Species Isolated from the Mesophotic Ascidian Didemnum maculosum.</title>
        <authorList>
            <person name="Gioti A."/>
            <person name="Siaperas R."/>
            <person name="Nikolaivits E."/>
            <person name="Le Goff G."/>
            <person name="Ouazzani J."/>
            <person name="Kotoulas G."/>
            <person name="Topakas E."/>
        </authorList>
    </citation>
    <scope>NUCLEOTIDE SEQUENCE [LARGE SCALE GENOMIC DNA]</scope>
    <source>
        <strain evidence="2 3">TM138-S3</strain>
    </source>
</reference>
<sequence length="215" mass="24526">MGFILAPAEDADMYRLFEITSLAFKKNEPFWCAMYPGHETAEGRRLGGERFVKAKHADPHTLYLKAVDEQTGEIAGFAKWNVYRNRFPAPAKAEGDFWPSDEEKAYTQHLMTEFNRDRMAFLKSTDGNAVNLDICVIDPKYQRMGIGGLLVSWGVDKADELGFDAIVESSVFGKGLYEKNGFVFEKDVTLPLPEKWSDRPKSSYAWLVRPRRLKN</sequence>
<accession>A0AB34L8J0</accession>
<evidence type="ECO:0000313" key="2">
    <source>
        <dbReference type="EMBL" id="KAL1591115.1"/>
    </source>
</evidence>
<gene>
    <name evidence="2" type="ORF">WHR41_00324</name>
</gene>
<dbReference type="SUPFAM" id="SSF55729">
    <property type="entry name" value="Acyl-CoA N-acyltransferases (Nat)"/>
    <property type="match status" value="1"/>
</dbReference>
<keyword evidence="3" id="KW-1185">Reference proteome</keyword>
<dbReference type="Proteomes" id="UP000803884">
    <property type="component" value="Unassembled WGS sequence"/>
</dbReference>
<dbReference type="CDD" id="cd04301">
    <property type="entry name" value="NAT_SF"/>
    <property type="match status" value="1"/>
</dbReference>
<proteinExistence type="predicted"/>
<dbReference type="GeneID" id="96001768"/>
<dbReference type="InterPro" id="IPR016181">
    <property type="entry name" value="Acyl_CoA_acyltransferase"/>
</dbReference>
<dbReference type="Pfam" id="PF00583">
    <property type="entry name" value="Acetyltransf_1"/>
    <property type="match status" value="1"/>
</dbReference>
<dbReference type="Gene3D" id="3.40.630.30">
    <property type="match status" value="1"/>
</dbReference>
<evidence type="ECO:0000259" key="1">
    <source>
        <dbReference type="PROSITE" id="PS51186"/>
    </source>
</evidence>